<dbReference type="Pfam" id="PF06808">
    <property type="entry name" value="DctM"/>
    <property type="match status" value="1"/>
</dbReference>
<comment type="similarity">
    <text evidence="7">Belongs to the TRAP transporter large permease family.</text>
</comment>
<feature type="transmembrane region" description="Helical" evidence="7">
    <location>
        <begin position="100"/>
        <end position="129"/>
    </location>
</feature>
<dbReference type="GO" id="GO:0022857">
    <property type="term" value="F:transmembrane transporter activity"/>
    <property type="evidence" value="ECO:0007669"/>
    <property type="project" value="UniProtKB-UniRule"/>
</dbReference>
<gene>
    <name evidence="9" type="ORF">SAMN06296008_101248</name>
</gene>
<dbReference type="AlphaFoldDB" id="A0A1W1Y3E4"/>
<evidence type="ECO:0000313" key="10">
    <source>
        <dbReference type="Proteomes" id="UP000192708"/>
    </source>
</evidence>
<dbReference type="PANTHER" id="PTHR33362">
    <property type="entry name" value="SIALIC ACID TRAP TRANSPORTER PERMEASE PROTEIN SIAT-RELATED"/>
    <property type="match status" value="1"/>
</dbReference>
<dbReference type="STRING" id="1938817.SAMN06296008_101248"/>
<keyword evidence="7" id="KW-0813">Transport</keyword>
<feature type="transmembrane region" description="Helical" evidence="7">
    <location>
        <begin position="180"/>
        <end position="202"/>
    </location>
</feature>
<evidence type="ECO:0000256" key="3">
    <source>
        <dbReference type="ARBA" id="ARBA00022519"/>
    </source>
</evidence>
<feature type="transmembrane region" description="Helical" evidence="7">
    <location>
        <begin position="368"/>
        <end position="394"/>
    </location>
</feature>
<name>A0A1W1Y3E4_9BURK</name>
<dbReference type="InterPro" id="IPR004681">
    <property type="entry name" value="TRAP_DctM"/>
</dbReference>
<comment type="subcellular location">
    <subcellularLocation>
        <location evidence="1 7">Cell inner membrane</location>
        <topology evidence="1 7">Multi-pass membrane protein</topology>
    </subcellularLocation>
</comment>
<organism evidence="9 10">
    <name type="scientific">Polynucleobacter kasalickyi</name>
    <dbReference type="NCBI Taxonomy" id="1938817"/>
    <lineage>
        <taxon>Bacteria</taxon>
        <taxon>Pseudomonadati</taxon>
        <taxon>Pseudomonadota</taxon>
        <taxon>Betaproteobacteria</taxon>
        <taxon>Burkholderiales</taxon>
        <taxon>Burkholderiaceae</taxon>
        <taxon>Polynucleobacter</taxon>
    </lineage>
</organism>
<feature type="transmembrane region" description="Helical" evidence="7">
    <location>
        <begin position="283"/>
        <end position="304"/>
    </location>
</feature>
<keyword evidence="4 7" id="KW-0812">Transmembrane</keyword>
<dbReference type="OrthoDB" id="9796052at2"/>
<comment type="subunit">
    <text evidence="7">The complex comprises the extracytoplasmic solute receptor protein and the two transmembrane proteins.</text>
</comment>
<dbReference type="GO" id="GO:0005886">
    <property type="term" value="C:plasma membrane"/>
    <property type="evidence" value="ECO:0007669"/>
    <property type="project" value="UniProtKB-SubCell"/>
</dbReference>
<dbReference type="PANTHER" id="PTHR33362:SF5">
    <property type="entry name" value="C4-DICARBOXYLATE TRAP TRANSPORTER LARGE PERMEASE PROTEIN DCTM"/>
    <property type="match status" value="1"/>
</dbReference>
<evidence type="ECO:0000256" key="1">
    <source>
        <dbReference type="ARBA" id="ARBA00004429"/>
    </source>
</evidence>
<feature type="transmembrane region" description="Helical" evidence="7">
    <location>
        <begin position="59"/>
        <end position="80"/>
    </location>
</feature>
<evidence type="ECO:0000256" key="2">
    <source>
        <dbReference type="ARBA" id="ARBA00022475"/>
    </source>
</evidence>
<evidence type="ECO:0000256" key="7">
    <source>
        <dbReference type="RuleBase" id="RU369079"/>
    </source>
</evidence>
<keyword evidence="2" id="KW-1003">Cell membrane</keyword>
<feature type="domain" description="TRAP C4-dicarboxylate transport system permease DctM subunit" evidence="8">
    <location>
        <begin position="11"/>
        <end position="431"/>
    </location>
</feature>
<feature type="transmembrane region" description="Helical" evidence="7">
    <location>
        <begin position="343"/>
        <end position="362"/>
    </location>
</feature>
<dbReference type="NCBIfam" id="TIGR00786">
    <property type="entry name" value="dctM"/>
    <property type="match status" value="1"/>
</dbReference>
<sequence length="440" mass="46918">MSNLNIGIGVFIMMLGLMAIRIPIGLSMFIPGALGYMMIASDLALLNHLKGAVYARLSVYDLSVIPLFMLMGAFAMHGGLSKALFEFSNAILGRFKGGMAMAGVLACAAFGSISGSSVATTATIAQVAYPEMRKLNYSGRLATAALATGGTMGILLPPSVTLMIYAIITEQNITKMFLAAYAPALLAAIGYLLAIAVYVRIYPEHAPAPSKPTRQEFLAAAKNVWPIGLIFTLVFGGIYGGIFTPTEGASIGTAMTFLIATIRGNMSVPVLKKSLLSTAQTSGMIFMIFIGADMMNACLALSQLPNELASYVANAHISPVAVMFAIMLFYVILGCVMDEMSMILLTVPVIFPVIIGLDFFGLPPSDKALWFGVLILMVCEIGMIFPPVGLNVYIMNGLAKDVPMSETYKGVIPFLISDAIRMVLLIAFPGITLWLVHRLT</sequence>
<feature type="transmembrane region" description="Helical" evidence="7">
    <location>
        <begin position="223"/>
        <end position="243"/>
    </location>
</feature>
<accession>A0A1W1Y3E4</accession>
<dbReference type="RefSeq" id="WP_084282037.1">
    <property type="nucleotide sequence ID" value="NZ_FWXJ01000001.1"/>
</dbReference>
<dbReference type="Proteomes" id="UP000192708">
    <property type="component" value="Unassembled WGS sequence"/>
</dbReference>
<reference evidence="9 10" key="1">
    <citation type="submission" date="2017-04" db="EMBL/GenBank/DDBJ databases">
        <authorList>
            <person name="Afonso C.L."/>
            <person name="Miller P.J."/>
            <person name="Scott M.A."/>
            <person name="Spackman E."/>
            <person name="Goraichik I."/>
            <person name="Dimitrov K.M."/>
            <person name="Suarez D.L."/>
            <person name="Swayne D.E."/>
        </authorList>
    </citation>
    <scope>NUCLEOTIDE SEQUENCE [LARGE SCALE GENOMIC DNA]</scope>
    <source>
        <strain evidence="9 10">VK13</strain>
    </source>
</reference>
<feature type="transmembrane region" description="Helical" evidence="7">
    <location>
        <begin position="415"/>
        <end position="436"/>
    </location>
</feature>
<protein>
    <recommendedName>
        <fullName evidence="7">TRAP transporter large permease protein</fullName>
    </recommendedName>
</protein>
<evidence type="ECO:0000259" key="8">
    <source>
        <dbReference type="Pfam" id="PF06808"/>
    </source>
</evidence>
<evidence type="ECO:0000256" key="6">
    <source>
        <dbReference type="ARBA" id="ARBA00023136"/>
    </source>
</evidence>
<comment type="function">
    <text evidence="7">Part of the tripartite ATP-independent periplasmic (TRAP) transport system.</text>
</comment>
<feature type="transmembrane region" description="Helical" evidence="7">
    <location>
        <begin position="316"/>
        <end position="336"/>
    </location>
</feature>
<proteinExistence type="inferred from homology"/>
<evidence type="ECO:0000313" key="9">
    <source>
        <dbReference type="EMBL" id="SMC30693.1"/>
    </source>
</evidence>
<dbReference type="InterPro" id="IPR010656">
    <property type="entry name" value="DctM"/>
</dbReference>
<keyword evidence="5 7" id="KW-1133">Transmembrane helix</keyword>
<feature type="transmembrane region" description="Helical" evidence="7">
    <location>
        <begin position="141"/>
        <end position="168"/>
    </location>
</feature>
<evidence type="ECO:0000256" key="4">
    <source>
        <dbReference type="ARBA" id="ARBA00022692"/>
    </source>
</evidence>
<keyword evidence="6 7" id="KW-0472">Membrane</keyword>
<dbReference type="EMBL" id="FWXJ01000001">
    <property type="protein sequence ID" value="SMC30693.1"/>
    <property type="molecule type" value="Genomic_DNA"/>
</dbReference>
<feature type="transmembrane region" description="Helical" evidence="7">
    <location>
        <begin position="6"/>
        <end position="39"/>
    </location>
</feature>
<keyword evidence="10" id="KW-1185">Reference proteome</keyword>
<keyword evidence="3 7" id="KW-0997">Cell inner membrane</keyword>
<evidence type="ECO:0000256" key="5">
    <source>
        <dbReference type="ARBA" id="ARBA00022989"/>
    </source>
</evidence>
<dbReference type="PIRSF" id="PIRSF006066">
    <property type="entry name" value="HI0050"/>
    <property type="match status" value="1"/>
</dbReference>